<proteinExistence type="predicted"/>
<gene>
    <name evidence="2" type="ORF">EV702DRAFT_1126851</name>
</gene>
<dbReference type="Proteomes" id="UP000714275">
    <property type="component" value="Unassembled WGS sequence"/>
</dbReference>
<feature type="region of interest" description="Disordered" evidence="1">
    <location>
        <begin position="217"/>
        <end position="237"/>
    </location>
</feature>
<evidence type="ECO:0000313" key="2">
    <source>
        <dbReference type="EMBL" id="KAG1774114.1"/>
    </source>
</evidence>
<protein>
    <submittedName>
        <fullName evidence="2">Uncharacterized protein</fullName>
    </submittedName>
</protein>
<keyword evidence="3" id="KW-1185">Reference proteome</keyword>
<sequence>MGRPLYSKAFQTEPIIREPEAPCPYEKWSYINAFDPDSDEFFENDRAVYEAFVDHVPVEHSEDEEEMEEDRDTVVIRLDLTREGSLLNRDSPMAVGGDSLAQYIAQAYRRQTAEPEAPVRIRLAAHGTPGEVQSDVPVSHESAEIDSSRDLIAPLDVPPQSVPAVQPHNIFNHTHHERRDELPLPTPSAPIPVPGTHSRHSSSGEGLSFSSFYHQHISSTPPPRHTPLTRFSPSPPPTVSPRIYTWASHRQTYSPAGTSPLPNNNARMSHAHISPALVRARDVMA</sequence>
<evidence type="ECO:0000313" key="3">
    <source>
        <dbReference type="Proteomes" id="UP000714275"/>
    </source>
</evidence>
<feature type="region of interest" description="Disordered" evidence="1">
    <location>
        <begin position="126"/>
        <end position="145"/>
    </location>
</feature>
<feature type="compositionally biased region" description="Pro residues" evidence="1">
    <location>
        <begin position="184"/>
        <end position="193"/>
    </location>
</feature>
<feature type="region of interest" description="Disordered" evidence="1">
    <location>
        <begin position="176"/>
        <end position="205"/>
    </location>
</feature>
<organism evidence="2 3">
    <name type="scientific">Suillus placidus</name>
    <dbReference type="NCBI Taxonomy" id="48579"/>
    <lineage>
        <taxon>Eukaryota</taxon>
        <taxon>Fungi</taxon>
        <taxon>Dikarya</taxon>
        <taxon>Basidiomycota</taxon>
        <taxon>Agaricomycotina</taxon>
        <taxon>Agaricomycetes</taxon>
        <taxon>Agaricomycetidae</taxon>
        <taxon>Boletales</taxon>
        <taxon>Suillineae</taxon>
        <taxon>Suillaceae</taxon>
        <taxon>Suillus</taxon>
    </lineage>
</organism>
<evidence type="ECO:0000256" key="1">
    <source>
        <dbReference type="SAM" id="MobiDB-lite"/>
    </source>
</evidence>
<dbReference type="AlphaFoldDB" id="A0A9P6ZNZ9"/>
<reference evidence="2" key="1">
    <citation type="journal article" date="2020" name="New Phytol.">
        <title>Comparative genomics reveals dynamic genome evolution in host specialist ectomycorrhizal fungi.</title>
        <authorList>
            <person name="Lofgren L.A."/>
            <person name="Nguyen N.H."/>
            <person name="Vilgalys R."/>
            <person name="Ruytinx J."/>
            <person name="Liao H.L."/>
            <person name="Branco S."/>
            <person name="Kuo A."/>
            <person name="LaButti K."/>
            <person name="Lipzen A."/>
            <person name="Andreopoulos W."/>
            <person name="Pangilinan J."/>
            <person name="Riley R."/>
            <person name="Hundley H."/>
            <person name="Na H."/>
            <person name="Barry K."/>
            <person name="Grigoriev I.V."/>
            <person name="Stajich J.E."/>
            <person name="Kennedy P.G."/>
        </authorList>
    </citation>
    <scope>NUCLEOTIDE SEQUENCE</scope>
    <source>
        <strain evidence="2">DOB743</strain>
    </source>
</reference>
<dbReference type="EMBL" id="JABBWD010000044">
    <property type="protein sequence ID" value="KAG1774114.1"/>
    <property type="molecule type" value="Genomic_DNA"/>
</dbReference>
<comment type="caution">
    <text evidence="2">The sequence shown here is derived from an EMBL/GenBank/DDBJ whole genome shotgun (WGS) entry which is preliminary data.</text>
</comment>
<dbReference type="OrthoDB" id="3265863at2759"/>
<accession>A0A9P6ZNZ9</accession>
<name>A0A9P6ZNZ9_9AGAM</name>